<dbReference type="EMBL" id="GQ357915">
    <property type="protein sequence ID" value="ACV50245.1"/>
    <property type="molecule type" value="Genomic_DNA"/>
</dbReference>
<organismHost>
    <name type="scientific">Delftia acidovorans</name>
    <name type="common">Pseudomonas acidovorans</name>
    <name type="synonym">Comamonas acidovorans</name>
    <dbReference type="NCBI Taxonomy" id="80866"/>
</organismHost>
<dbReference type="Proteomes" id="UP000008986">
    <property type="component" value="Segment"/>
</dbReference>
<protein>
    <submittedName>
        <fullName evidence="1">Uncharacterized protein</fullName>
    </submittedName>
</protein>
<keyword evidence="2" id="KW-1185">Reference proteome</keyword>
<evidence type="ECO:0000313" key="2">
    <source>
        <dbReference type="Proteomes" id="UP000008986"/>
    </source>
</evidence>
<gene>
    <name evidence="1" type="primary">223</name>
</gene>
<dbReference type="GeneID" id="8684171"/>
<dbReference type="KEGG" id="vg:8684171"/>
<sequence>MCLDTNSNLFTLISQLDTFINGSADTKVHTQQGAILTLSGLVEKLGKMPLIQKVVDVPDLITARGQVGSDLLPFGAVARITNDPNPALNGLYEAKDTGDLEKIDYIEVCNLIQPNMLDKTFGSDDILTNPVVVFSRPIPVTNHQYLVGLDLVVEFVRQKPGEEGVALYDYKVLAQVAGDDTVTLQHSQSVGLSTIGAHAMPELRARVVSPSLGTRRFELFFEPFTDDVVNSPFILKTRTTINRETLL</sequence>
<organism evidence="1 2">
    <name type="scientific">Delftia phage PhiW-14</name>
    <name type="common">Deftia acidovorans bacteriophage phiW-14</name>
    <dbReference type="NCBI Taxonomy" id="665032"/>
    <lineage>
        <taxon>Viruses</taxon>
        <taxon>Duplodnaviria</taxon>
        <taxon>Heunggongvirae</taxon>
        <taxon>Uroviricota</taxon>
        <taxon>Caudoviricetes</taxon>
        <taxon>Ionavirus</taxon>
        <taxon>Ionavirus W14</taxon>
    </lineage>
</organism>
<evidence type="ECO:0000313" key="1">
    <source>
        <dbReference type="EMBL" id="ACV50245.1"/>
    </source>
</evidence>
<accession>C9DGJ4</accession>
<proteinExistence type="predicted"/>
<dbReference type="RefSeq" id="YP_003359077.1">
    <property type="nucleotide sequence ID" value="NC_013697.1"/>
</dbReference>
<name>C9DGJ4_BPW14</name>
<reference evidence="2" key="1">
    <citation type="submission" date="2009-07" db="EMBL/GenBank/DDBJ databases">
        <authorList>
            <person name="Kropinski A.M."/>
            <person name="Villegas A."/>
            <person name="Lingohr E.J."/>
        </authorList>
    </citation>
    <scope>NUCLEOTIDE SEQUENCE [LARGE SCALE GENOMIC DNA]</scope>
</reference>